<dbReference type="Pfam" id="PF01503">
    <property type="entry name" value="PRA-PH"/>
    <property type="match status" value="1"/>
</dbReference>
<dbReference type="NCBIfam" id="TIGR03188">
    <property type="entry name" value="histidine_hisI"/>
    <property type="match status" value="1"/>
</dbReference>
<dbReference type="Proteomes" id="UP000011717">
    <property type="component" value="Unassembled WGS sequence"/>
</dbReference>
<evidence type="ECO:0000256" key="6">
    <source>
        <dbReference type="ARBA" id="ARBA00022605"/>
    </source>
</evidence>
<dbReference type="InterPro" id="IPR008179">
    <property type="entry name" value="HisE"/>
</dbReference>
<dbReference type="UniPathway" id="UPA00031">
    <property type="reaction ID" value="UER00007"/>
</dbReference>
<keyword evidence="5 11" id="KW-0963">Cytoplasm</keyword>
<dbReference type="AlphaFoldDB" id="M2U241"/>
<evidence type="ECO:0000313" key="13">
    <source>
        <dbReference type="Proteomes" id="UP000011717"/>
    </source>
</evidence>
<dbReference type="GO" id="GO:0004636">
    <property type="term" value="F:phosphoribosyl-ATP diphosphatase activity"/>
    <property type="evidence" value="ECO:0007669"/>
    <property type="project" value="UniProtKB-UniRule"/>
</dbReference>
<evidence type="ECO:0000256" key="8">
    <source>
        <dbReference type="ARBA" id="ARBA00022801"/>
    </source>
</evidence>
<reference evidence="12 13" key="1">
    <citation type="journal article" date="2013" name="Genome Announc.">
        <title>Draft Genome Sequence of Strain JLT2015T, Belonging to the Family Sphingomonadaceae of the Alphaproteobacteria.</title>
        <authorList>
            <person name="Tang K."/>
            <person name="Liu K."/>
            <person name="Li S."/>
            <person name="Jiao N."/>
        </authorList>
    </citation>
    <scope>NUCLEOTIDE SEQUENCE [LARGE SCALE GENOMIC DNA]</scope>
    <source>
        <strain evidence="12 13">JLT2015</strain>
    </source>
</reference>
<keyword evidence="6 11" id="KW-0028">Amino-acid biosynthesis</keyword>
<comment type="catalytic activity">
    <reaction evidence="1 11">
        <text>1-(5-phospho-beta-D-ribosyl)-ATP + H2O = 1-(5-phospho-beta-D-ribosyl)-5'-AMP + diphosphate + H(+)</text>
        <dbReference type="Rhea" id="RHEA:22828"/>
        <dbReference type="ChEBI" id="CHEBI:15377"/>
        <dbReference type="ChEBI" id="CHEBI:15378"/>
        <dbReference type="ChEBI" id="CHEBI:33019"/>
        <dbReference type="ChEBI" id="CHEBI:59457"/>
        <dbReference type="ChEBI" id="CHEBI:73183"/>
        <dbReference type="EC" id="3.6.1.31"/>
    </reaction>
</comment>
<dbReference type="OrthoDB" id="9814738at2"/>
<evidence type="ECO:0000256" key="4">
    <source>
        <dbReference type="ARBA" id="ARBA00009392"/>
    </source>
</evidence>
<evidence type="ECO:0000256" key="10">
    <source>
        <dbReference type="ARBA" id="ARBA00023102"/>
    </source>
</evidence>
<accession>M2U241</accession>
<dbReference type="EMBL" id="AMRV01000013">
    <property type="protein sequence ID" value="EMD81858.1"/>
    <property type="molecule type" value="Genomic_DNA"/>
</dbReference>
<name>M2U241_9SPHN</name>
<comment type="caution">
    <text evidence="12">The sequence shown here is derived from an EMBL/GenBank/DDBJ whole genome shotgun (WGS) entry which is preliminary data.</text>
</comment>
<dbReference type="HAMAP" id="MF_01020">
    <property type="entry name" value="HisE"/>
    <property type="match status" value="1"/>
</dbReference>
<evidence type="ECO:0000256" key="3">
    <source>
        <dbReference type="ARBA" id="ARBA00005204"/>
    </source>
</evidence>
<keyword evidence="9 11" id="KW-0067">ATP-binding</keyword>
<organism evidence="12 13">
    <name type="scientific">Pacificimonas flava</name>
    <dbReference type="NCBI Taxonomy" id="1234595"/>
    <lineage>
        <taxon>Bacteria</taxon>
        <taxon>Pseudomonadati</taxon>
        <taxon>Pseudomonadota</taxon>
        <taxon>Alphaproteobacteria</taxon>
        <taxon>Sphingomonadales</taxon>
        <taxon>Sphingosinicellaceae</taxon>
        <taxon>Pacificimonas</taxon>
    </lineage>
</organism>
<dbReference type="GO" id="GO:0000105">
    <property type="term" value="P:L-histidine biosynthetic process"/>
    <property type="evidence" value="ECO:0007669"/>
    <property type="project" value="UniProtKB-UniRule"/>
</dbReference>
<dbReference type="CDD" id="cd11534">
    <property type="entry name" value="NTP-PPase_HisIE_like"/>
    <property type="match status" value="1"/>
</dbReference>
<comment type="similarity">
    <text evidence="4 11">Belongs to the PRA-PH family.</text>
</comment>
<dbReference type="InterPro" id="IPR021130">
    <property type="entry name" value="PRib-ATP_PPHydrolase-like"/>
</dbReference>
<dbReference type="GO" id="GO:0005524">
    <property type="term" value="F:ATP binding"/>
    <property type="evidence" value="ECO:0007669"/>
    <property type="project" value="UniProtKB-KW"/>
</dbReference>
<evidence type="ECO:0000313" key="12">
    <source>
        <dbReference type="EMBL" id="EMD81858.1"/>
    </source>
</evidence>
<keyword evidence="8 11" id="KW-0378">Hydrolase</keyword>
<evidence type="ECO:0000256" key="7">
    <source>
        <dbReference type="ARBA" id="ARBA00022741"/>
    </source>
</evidence>
<dbReference type="RefSeq" id="WP_008603718.1">
    <property type="nucleotide sequence ID" value="NZ_AMRV01000013.1"/>
</dbReference>
<proteinExistence type="inferred from homology"/>
<sequence length="103" mass="10938">MTDTLRRLADIVARRAGAAPQESHTAALLAKGRAKVAEKLGEEAVETVIAAVQGDRAALISESADLLFHLSVLWHDAGIGPEDVDAELARREGRSGLEEKAAR</sequence>
<keyword evidence="13" id="KW-1185">Reference proteome</keyword>
<evidence type="ECO:0000256" key="2">
    <source>
        <dbReference type="ARBA" id="ARBA00004496"/>
    </source>
</evidence>
<dbReference type="Gene3D" id="1.10.287.1080">
    <property type="entry name" value="MazG-like"/>
    <property type="match status" value="1"/>
</dbReference>
<keyword evidence="10 11" id="KW-0368">Histidine biosynthesis</keyword>
<evidence type="ECO:0000256" key="5">
    <source>
        <dbReference type="ARBA" id="ARBA00022490"/>
    </source>
</evidence>
<dbReference type="SUPFAM" id="SSF101386">
    <property type="entry name" value="all-alpha NTP pyrophosphatases"/>
    <property type="match status" value="1"/>
</dbReference>
<evidence type="ECO:0000256" key="1">
    <source>
        <dbReference type="ARBA" id="ARBA00001460"/>
    </source>
</evidence>
<comment type="subcellular location">
    <subcellularLocation>
        <location evidence="2 11">Cytoplasm</location>
    </subcellularLocation>
</comment>
<dbReference type="PATRIC" id="fig|1234595.3.peg.2757"/>
<dbReference type="NCBIfam" id="NF001613">
    <property type="entry name" value="PRK00400.1-5"/>
    <property type="match status" value="1"/>
</dbReference>
<comment type="pathway">
    <text evidence="3 11">Amino-acid biosynthesis; L-histidine biosynthesis; L-histidine from 5-phospho-alpha-D-ribose 1-diphosphate: step 2/9.</text>
</comment>
<gene>
    <name evidence="11" type="primary">hisE</name>
    <name evidence="12" type="ORF">C725_2754</name>
</gene>
<keyword evidence="7 11" id="KW-0547">Nucleotide-binding</keyword>
<evidence type="ECO:0000256" key="9">
    <source>
        <dbReference type="ARBA" id="ARBA00022840"/>
    </source>
</evidence>
<dbReference type="PANTHER" id="PTHR42945:SF9">
    <property type="entry name" value="HISTIDINE BIOSYNTHESIS BIFUNCTIONAL PROTEIN HISIE"/>
    <property type="match status" value="1"/>
</dbReference>
<dbReference type="GO" id="GO:0005737">
    <property type="term" value="C:cytoplasm"/>
    <property type="evidence" value="ECO:0007669"/>
    <property type="project" value="UniProtKB-SubCell"/>
</dbReference>
<evidence type="ECO:0000256" key="11">
    <source>
        <dbReference type="HAMAP-Rule" id="MF_01020"/>
    </source>
</evidence>
<protein>
    <recommendedName>
        <fullName evidence="11">Phosphoribosyl-ATP pyrophosphatase</fullName>
        <shortName evidence="11">PRA-PH</shortName>
        <ecNumber evidence="11">3.6.1.31</ecNumber>
    </recommendedName>
</protein>
<dbReference type="EC" id="3.6.1.31" evidence="11"/>
<dbReference type="PANTHER" id="PTHR42945">
    <property type="entry name" value="HISTIDINE BIOSYNTHESIS BIFUNCTIONAL PROTEIN"/>
    <property type="match status" value="1"/>
</dbReference>
<dbReference type="NCBIfam" id="NF001611">
    <property type="entry name" value="PRK00400.1-3"/>
    <property type="match status" value="1"/>
</dbReference>